<dbReference type="Proteomes" id="UP001595907">
    <property type="component" value="Unassembled WGS sequence"/>
</dbReference>
<name>A0ABV8QW48_9BACT</name>
<dbReference type="EMBL" id="JBHSCZ010000005">
    <property type="protein sequence ID" value="MFC4263875.1"/>
    <property type="molecule type" value="Genomic_DNA"/>
</dbReference>
<dbReference type="InterPro" id="IPR006640">
    <property type="entry name" value="SprT-like_domain"/>
</dbReference>
<evidence type="ECO:0000313" key="2">
    <source>
        <dbReference type="EMBL" id="MFC4263875.1"/>
    </source>
</evidence>
<dbReference type="SMART" id="SM00731">
    <property type="entry name" value="SprT"/>
    <property type="match status" value="1"/>
</dbReference>
<dbReference type="RefSeq" id="WP_379710984.1">
    <property type="nucleotide sequence ID" value="NZ_JBHSCZ010000005.1"/>
</dbReference>
<comment type="caution">
    <text evidence="2">The sequence shown here is derived from an EMBL/GenBank/DDBJ whole genome shotgun (WGS) entry which is preliminary data.</text>
</comment>
<accession>A0ABV8QW48</accession>
<reference evidence="3" key="1">
    <citation type="journal article" date="2019" name="Int. J. Syst. Evol. Microbiol.">
        <title>The Global Catalogue of Microorganisms (GCM) 10K type strain sequencing project: providing services to taxonomists for standard genome sequencing and annotation.</title>
        <authorList>
            <consortium name="The Broad Institute Genomics Platform"/>
            <consortium name="The Broad Institute Genome Sequencing Center for Infectious Disease"/>
            <person name="Wu L."/>
            <person name="Ma J."/>
        </authorList>
    </citation>
    <scope>NUCLEOTIDE SEQUENCE [LARGE SCALE GENOMIC DNA]</scope>
    <source>
        <strain evidence="3">CECT 8289</strain>
    </source>
</reference>
<organism evidence="2 3">
    <name type="scientific">Ferruginibacter yonginensis</name>
    <dbReference type="NCBI Taxonomy" id="1310416"/>
    <lineage>
        <taxon>Bacteria</taxon>
        <taxon>Pseudomonadati</taxon>
        <taxon>Bacteroidota</taxon>
        <taxon>Chitinophagia</taxon>
        <taxon>Chitinophagales</taxon>
        <taxon>Chitinophagaceae</taxon>
        <taxon>Ferruginibacter</taxon>
    </lineage>
</organism>
<gene>
    <name evidence="2" type="ORF">ACFOWM_13355</name>
</gene>
<evidence type="ECO:0000313" key="3">
    <source>
        <dbReference type="Proteomes" id="UP001595907"/>
    </source>
</evidence>
<feature type="domain" description="SprT-like" evidence="1">
    <location>
        <begin position="9"/>
        <end position="156"/>
    </location>
</feature>
<protein>
    <submittedName>
        <fullName evidence="2">SprT-like domain-containing protein</fullName>
    </submittedName>
</protein>
<proteinExistence type="predicted"/>
<evidence type="ECO:0000259" key="1">
    <source>
        <dbReference type="SMART" id="SM00731"/>
    </source>
</evidence>
<dbReference type="Pfam" id="PF10263">
    <property type="entry name" value="SprT-like"/>
    <property type="match status" value="1"/>
</dbReference>
<keyword evidence="3" id="KW-1185">Reference proteome</keyword>
<sequence>MSKTKVDFSALAAYLPNGSFEPVLQYIYDYRIQLTITKTRSSVLGDYRHAHNGKGHRISVNGDLNKYAFLITLLHEIAHLITFIQHNNKVPPHGKEWKAHFSQLLAKFITLQIFPTDVQKALATSIKNPAASSCSDDKLLRVLKNYDPVKEGYMLVDDLPVGAHFLIKDHRIFEKGEKIRKRIKCKEIATNKWYLFSPLYEVKYLK</sequence>